<reference evidence="1" key="1">
    <citation type="journal article" date="2020" name="Stud. Mycol.">
        <title>101 Dothideomycetes genomes: a test case for predicting lifestyles and emergence of pathogens.</title>
        <authorList>
            <person name="Haridas S."/>
            <person name="Albert R."/>
            <person name="Binder M."/>
            <person name="Bloem J."/>
            <person name="Labutti K."/>
            <person name="Salamov A."/>
            <person name="Andreopoulos B."/>
            <person name="Baker S."/>
            <person name="Barry K."/>
            <person name="Bills G."/>
            <person name="Bluhm B."/>
            <person name="Cannon C."/>
            <person name="Castanera R."/>
            <person name="Culley D."/>
            <person name="Daum C."/>
            <person name="Ezra D."/>
            <person name="Gonzalez J."/>
            <person name="Henrissat B."/>
            <person name="Kuo A."/>
            <person name="Liang C."/>
            <person name="Lipzen A."/>
            <person name="Lutzoni F."/>
            <person name="Magnuson J."/>
            <person name="Mondo S."/>
            <person name="Nolan M."/>
            <person name="Ohm R."/>
            <person name="Pangilinan J."/>
            <person name="Park H.-J."/>
            <person name="Ramirez L."/>
            <person name="Alfaro M."/>
            <person name="Sun H."/>
            <person name="Tritt A."/>
            <person name="Yoshinaga Y."/>
            <person name="Zwiers L.-H."/>
            <person name="Turgeon B."/>
            <person name="Goodwin S."/>
            <person name="Spatafora J."/>
            <person name="Crous P."/>
            <person name="Grigoriev I."/>
        </authorList>
    </citation>
    <scope>NUCLEOTIDE SEQUENCE</scope>
    <source>
        <strain evidence="1">SCOH1-5</strain>
    </source>
</reference>
<protein>
    <recommendedName>
        <fullName evidence="3">F-box domain-containing protein</fullName>
    </recommendedName>
</protein>
<sequence>MQQLELPMRPRRESIPQTDMVISAQESPLLLLPPELRNKIYYELFESRQREVFHLCERHMQPAVLMTCRQLRAECSGMFYANTTLQFGDPNVCIRRLTTLSPKHIEVIPELRYDTSETCTKAGSWRTAFRELPGLDEDAKLEALRDRLAKRGIVLRPDVLKARLLVSCQLRWMSDPLNAALEAIRSGLMVGRMMYM</sequence>
<gene>
    <name evidence="1" type="ORF">CERZMDRAFT_89772</name>
</gene>
<proteinExistence type="predicted"/>
<accession>A0A6A6FV33</accession>
<keyword evidence="2" id="KW-1185">Reference proteome</keyword>
<evidence type="ECO:0000313" key="2">
    <source>
        <dbReference type="Proteomes" id="UP000799539"/>
    </source>
</evidence>
<dbReference type="EMBL" id="ML992663">
    <property type="protein sequence ID" value="KAF2217110.1"/>
    <property type="molecule type" value="Genomic_DNA"/>
</dbReference>
<dbReference type="AlphaFoldDB" id="A0A6A6FV33"/>
<name>A0A6A6FV33_9PEZI</name>
<evidence type="ECO:0000313" key="1">
    <source>
        <dbReference type="EMBL" id="KAF2217110.1"/>
    </source>
</evidence>
<organism evidence="1 2">
    <name type="scientific">Cercospora zeae-maydis SCOH1-5</name>
    <dbReference type="NCBI Taxonomy" id="717836"/>
    <lineage>
        <taxon>Eukaryota</taxon>
        <taxon>Fungi</taxon>
        <taxon>Dikarya</taxon>
        <taxon>Ascomycota</taxon>
        <taxon>Pezizomycotina</taxon>
        <taxon>Dothideomycetes</taxon>
        <taxon>Dothideomycetidae</taxon>
        <taxon>Mycosphaerellales</taxon>
        <taxon>Mycosphaerellaceae</taxon>
        <taxon>Cercospora</taxon>
    </lineage>
</organism>
<dbReference type="PANTHER" id="PTHR42085">
    <property type="entry name" value="F-BOX DOMAIN-CONTAINING PROTEIN"/>
    <property type="match status" value="1"/>
</dbReference>
<dbReference type="PANTHER" id="PTHR42085:SF1">
    <property type="entry name" value="F-BOX DOMAIN-CONTAINING PROTEIN"/>
    <property type="match status" value="1"/>
</dbReference>
<evidence type="ECO:0008006" key="3">
    <source>
        <dbReference type="Google" id="ProtNLM"/>
    </source>
</evidence>
<dbReference type="Proteomes" id="UP000799539">
    <property type="component" value="Unassembled WGS sequence"/>
</dbReference>
<dbReference type="OrthoDB" id="5413827at2759"/>
<dbReference type="InterPro" id="IPR038883">
    <property type="entry name" value="AN11006-like"/>
</dbReference>